<keyword evidence="3" id="KW-1185">Reference proteome</keyword>
<dbReference type="Proteomes" id="UP000799750">
    <property type="component" value="Unassembled WGS sequence"/>
</dbReference>
<feature type="region of interest" description="Disordered" evidence="1">
    <location>
        <begin position="194"/>
        <end position="216"/>
    </location>
</feature>
<evidence type="ECO:0000313" key="2">
    <source>
        <dbReference type="EMBL" id="KAF2490361.1"/>
    </source>
</evidence>
<evidence type="ECO:0000313" key="3">
    <source>
        <dbReference type="Proteomes" id="UP000799750"/>
    </source>
</evidence>
<feature type="compositionally biased region" description="Basic and acidic residues" evidence="1">
    <location>
        <begin position="40"/>
        <end position="51"/>
    </location>
</feature>
<feature type="compositionally biased region" description="Low complexity" evidence="1">
    <location>
        <begin position="194"/>
        <end position="211"/>
    </location>
</feature>
<proteinExistence type="predicted"/>
<gene>
    <name evidence="2" type="ORF">BU16DRAFT_543694</name>
</gene>
<dbReference type="AlphaFoldDB" id="A0A6A6QDY7"/>
<name>A0A6A6QDY7_9PEZI</name>
<accession>A0A6A6QDY7</accession>
<sequence length="301" mass="32903">MAEWDALSDLSGDDQPEQGQEKDASGHLESFNRGSTDEAPGNREKEAKAHDDDQDLKLGSIYQAALDDAYVFVAWFLGAPPAVLIQGTRWIKAIPMLALLFYGFIWCGQSPPKQQLAVEPTPIHPMVRQYISVLAAAEPTPIHPIVRSYMSPMVRSYMSVLEAAYTATPAPPAEASASEKVVYITFHHTTTVTATSTDPATTAPAPTASVPSPQPEGHWEECPIDALCRFVSGWKKCTPQARCWSKTVKEISHGHTFELGISEDNGVVCVWKTGEWTKDMVVPSEFGKVGIRSVRVVQHVG</sequence>
<reference evidence="2" key="1">
    <citation type="journal article" date="2020" name="Stud. Mycol.">
        <title>101 Dothideomycetes genomes: a test case for predicting lifestyles and emergence of pathogens.</title>
        <authorList>
            <person name="Haridas S."/>
            <person name="Albert R."/>
            <person name="Binder M."/>
            <person name="Bloem J."/>
            <person name="Labutti K."/>
            <person name="Salamov A."/>
            <person name="Andreopoulos B."/>
            <person name="Baker S."/>
            <person name="Barry K."/>
            <person name="Bills G."/>
            <person name="Bluhm B."/>
            <person name="Cannon C."/>
            <person name="Castanera R."/>
            <person name="Culley D."/>
            <person name="Daum C."/>
            <person name="Ezra D."/>
            <person name="Gonzalez J."/>
            <person name="Henrissat B."/>
            <person name="Kuo A."/>
            <person name="Liang C."/>
            <person name="Lipzen A."/>
            <person name="Lutzoni F."/>
            <person name="Magnuson J."/>
            <person name="Mondo S."/>
            <person name="Nolan M."/>
            <person name="Ohm R."/>
            <person name="Pangilinan J."/>
            <person name="Park H.-J."/>
            <person name="Ramirez L."/>
            <person name="Alfaro M."/>
            <person name="Sun H."/>
            <person name="Tritt A."/>
            <person name="Yoshinaga Y."/>
            <person name="Zwiers L.-H."/>
            <person name="Turgeon B."/>
            <person name="Goodwin S."/>
            <person name="Spatafora J."/>
            <person name="Crous P."/>
            <person name="Grigoriev I."/>
        </authorList>
    </citation>
    <scope>NUCLEOTIDE SEQUENCE</scope>
    <source>
        <strain evidence="2">CBS 269.34</strain>
    </source>
</reference>
<protein>
    <submittedName>
        <fullName evidence="2">Uncharacterized protein</fullName>
    </submittedName>
</protein>
<dbReference type="EMBL" id="MU004197">
    <property type="protein sequence ID" value="KAF2490361.1"/>
    <property type="molecule type" value="Genomic_DNA"/>
</dbReference>
<feature type="region of interest" description="Disordered" evidence="1">
    <location>
        <begin position="1"/>
        <end position="52"/>
    </location>
</feature>
<organism evidence="2 3">
    <name type="scientific">Lophium mytilinum</name>
    <dbReference type="NCBI Taxonomy" id="390894"/>
    <lineage>
        <taxon>Eukaryota</taxon>
        <taxon>Fungi</taxon>
        <taxon>Dikarya</taxon>
        <taxon>Ascomycota</taxon>
        <taxon>Pezizomycotina</taxon>
        <taxon>Dothideomycetes</taxon>
        <taxon>Pleosporomycetidae</taxon>
        <taxon>Mytilinidiales</taxon>
        <taxon>Mytilinidiaceae</taxon>
        <taxon>Lophium</taxon>
    </lineage>
</organism>
<evidence type="ECO:0000256" key="1">
    <source>
        <dbReference type="SAM" id="MobiDB-lite"/>
    </source>
</evidence>